<name>A0A507FEV3_9FUNG</name>
<dbReference type="InterPro" id="IPR036859">
    <property type="entry name" value="CAP-Gly_dom_sf"/>
</dbReference>
<evidence type="ECO:0000256" key="1">
    <source>
        <dbReference type="ARBA" id="ARBA00022837"/>
    </source>
</evidence>
<keyword evidence="5" id="KW-1185">Reference proteome</keyword>
<gene>
    <name evidence="4" type="ORF">CcCBS67573_g03976</name>
</gene>
<dbReference type="InterPro" id="IPR011992">
    <property type="entry name" value="EF-hand-dom_pair"/>
</dbReference>
<feature type="domain" description="CAP-Gly" evidence="3">
    <location>
        <begin position="189"/>
        <end position="240"/>
    </location>
</feature>
<dbReference type="PROSITE" id="PS50245">
    <property type="entry name" value="CAP_GLY_2"/>
    <property type="match status" value="1"/>
</dbReference>
<sequence>MGHSISTEAHLPAREIYRYCAMGFSVAEVEFAFRRYRALKAPVSVQEFAALTAPYGLPAPVKPSTTTDKKPVTKGKASKVYIDTRTETPVFAELLKLDWLLARVFYTMFPQGKEITFDMYMEKLSEWKAYTLEKRIQFLFTVLDHDQDGTLSPNDLSLFLSNASHKLLKVNDRVHIRADSRTGTLRYLGETQFAPGIWAGVDVDPIVSASGATTLGGKHNGTVQGVSYFTCEQGRGVFVSYGAVESLEVWTTARDLCNQIAGFLVASEKTGVCTFEKFKEALLADSCFKGEIDYVQVGF</sequence>
<dbReference type="OrthoDB" id="2161909at2759"/>
<dbReference type="AlphaFoldDB" id="A0A507FEV3"/>
<dbReference type="InterPro" id="IPR018247">
    <property type="entry name" value="EF_Hand_1_Ca_BS"/>
</dbReference>
<dbReference type="SMART" id="SM01052">
    <property type="entry name" value="CAP_GLY"/>
    <property type="match status" value="1"/>
</dbReference>
<evidence type="ECO:0000313" key="5">
    <source>
        <dbReference type="Proteomes" id="UP000320333"/>
    </source>
</evidence>
<dbReference type="InterPro" id="IPR002048">
    <property type="entry name" value="EF_hand_dom"/>
</dbReference>
<dbReference type="PANTHER" id="PTHR18916">
    <property type="entry name" value="DYNACTIN 1-RELATED MICROTUBULE-BINDING"/>
    <property type="match status" value="1"/>
</dbReference>
<dbReference type="GO" id="GO:0005509">
    <property type="term" value="F:calcium ion binding"/>
    <property type="evidence" value="ECO:0007669"/>
    <property type="project" value="InterPro"/>
</dbReference>
<evidence type="ECO:0000259" key="3">
    <source>
        <dbReference type="PROSITE" id="PS50245"/>
    </source>
</evidence>
<proteinExistence type="predicted"/>
<protein>
    <recommendedName>
        <fullName evidence="6">EF-hand domain-containing protein</fullName>
    </recommendedName>
</protein>
<organism evidence="4 5">
    <name type="scientific">Chytriomyces confervae</name>
    <dbReference type="NCBI Taxonomy" id="246404"/>
    <lineage>
        <taxon>Eukaryota</taxon>
        <taxon>Fungi</taxon>
        <taxon>Fungi incertae sedis</taxon>
        <taxon>Chytridiomycota</taxon>
        <taxon>Chytridiomycota incertae sedis</taxon>
        <taxon>Chytridiomycetes</taxon>
        <taxon>Chytridiales</taxon>
        <taxon>Chytriomycetaceae</taxon>
        <taxon>Chytriomyces</taxon>
    </lineage>
</organism>
<feature type="domain" description="EF-hand" evidence="2">
    <location>
        <begin position="131"/>
        <end position="166"/>
    </location>
</feature>
<dbReference type="EMBL" id="QEAP01000110">
    <property type="protein sequence ID" value="TPX74753.1"/>
    <property type="molecule type" value="Genomic_DNA"/>
</dbReference>
<dbReference type="Proteomes" id="UP000320333">
    <property type="component" value="Unassembled WGS sequence"/>
</dbReference>
<evidence type="ECO:0008006" key="6">
    <source>
        <dbReference type="Google" id="ProtNLM"/>
    </source>
</evidence>
<dbReference type="SUPFAM" id="SSF47473">
    <property type="entry name" value="EF-hand"/>
    <property type="match status" value="1"/>
</dbReference>
<dbReference type="Pfam" id="PF01302">
    <property type="entry name" value="CAP_GLY"/>
    <property type="match status" value="1"/>
</dbReference>
<dbReference type="InterPro" id="IPR000938">
    <property type="entry name" value="CAP-Gly_domain"/>
</dbReference>
<keyword evidence="1" id="KW-0106">Calcium</keyword>
<accession>A0A507FEV3</accession>
<dbReference type="PROSITE" id="PS50222">
    <property type="entry name" value="EF_HAND_2"/>
    <property type="match status" value="1"/>
</dbReference>
<comment type="caution">
    <text evidence="4">The sequence shown here is derived from an EMBL/GenBank/DDBJ whole genome shotgun (WGS) entry which is preliminary data.</text>
</comment>
<evidence type="ECO:0000259" key="2">
    <source>
        <dbReference type="PROSITE" id="PS50222"/>
    </source>
</evidence>
<evidence type="ECO:0000313" key="4">
    <source>
        <dbReference type="EMBL" id="TPX74753.1"/>
    </source>
</evidence>
<dbReference type="PROSITE" id="PS00018">
    <property type="entry name" value="EF_HAND_1"/>
    <property type="match status" value="1"/>
</dbReference>
<dbReference type="Gene3D" id="2.30.30.190">
    <property type="entry name" value="CAP Gly-rich-like domain"/>
    <property type="match status" value="1"/>
</dbReference>
<dbReference type="SUPFAM" id="SSF74924">
    <property type="entry name" value="Cap-Gly domain"/>
    <property type="match status" value="1"/>
</dbReference>
<reference evidence="4 5" key="1">
    <citation type="journal article" date="2019" name="Sci. Rep.">
        <title>Comparative genomics of chytrid fungi reveal insights into the obligate biotrophic and pathogenic lifestyle of Synchytrium endobioticum.</title>
        <authorList>
            <person name="van de Vossenberg B.T.L.H."/>
            <person name="Warris S."/>
            <person name="Nguyen H.D.T."/>
            <person name="van Gent-Pelzer M.P.E."/>
            <person name="Joly D.L."/>
            <person name="van de Geest H.C."/>
            <person name="Bonants P.J.M."/>
            <person name="Smith D.S."/>
            <person name="Levesque C.A."/>
            <person name="van der Lee T.A.J."/>
        </authorList>
    </citation>
    <scope>NUCLEOTIDE SEQUENCE [LARGE SCALE GENOMIC DNA]</scope>
    <source>
        <strain evidence="4 5">CBS 675.73</strain>
    </source>
</reference>
<dbReference type="STRING" id="246404.A0A507FEV3"/>